<accession>A0A398BFT0</accession>
<protein>
    <submittedName>
        <fullName evidence="1">DeoR family transcriptional regulator</fullName>
    </submittedName>
</protein>
<dbReference type="SMART" id="SM00420">
    <property type="entry name" value="HTH_DEOR"/>
    <property type="match status" value="1"/>
</dbReference>
<name>A0A398BFT0_9BACI</name>
<dbReference type="Pfam" id="PF08220">
    <property type="entry name" value="HTH_DeoR"/>
    <property type="match status" value="1"/>
</dbReference>
<dbReference type="SUPFAM" id="SSF46785">
    <property type="entry name" value="Winged helix' DNA-binding domain"/>
    <property type="match status" value="1"/>
</dbReference>
<dbReference type="Proteomes" id="UP000266016">
    <property type="component" value="Unassembled WGS sequence"/>
</dbReference>
<evidence type="ECO:0000313" key="2">
    <source>
        <dbReference type="Proteomes" id="UP000266016"/>
    </source>
</evidence>
<organism evidence="1 2">
    <name type="scientific">Peribacillus asahii</name>
    <dbReference type="NCBI Taxonomy" id="228899"/>
    <lineage>
        <taxon>Bacteria</taxon>
        <taxon>Bacillati</taxon>
        <taxon>Bacillota</taxon>
        <taxon>Bacilli</taxon>
        <taxon>Bacillales</taxon>
        <taxon>Bacillaceae</taxon>
        <taxon>Peribacillus</taxon>
    </lineage>
</organism>
<dbReference type="AlphaFoldDB" id="A0A398BFT0"/>
<dbReference type="InterPro" id="IPR036388">
    <property type="entry name" value="WH-like_DNA-bd_sf"/>
</dbReference>
<dbReference type="RefSeq" id="WP_119116910.1">
    <property type="nucleotide sequence ID" value="NZ_CP026095.1"/>
</dbReference>
<dbReference type="Gene3D" id="1.10.10.10">
    <property type="entry name" value="Winged helix-like DNA-binding domain superfamily/Winged helix DNA-binding domain"/>
    <property type="match status" value="1"/>
</dbReference>
<evidence type="ECO:0000313" key="1">
    <source>
        <dbReference type="EMBL" id="RID86520.1"/>
    </source>
</evidence>
<keyword evidence="2" id="KW-1185">Reference proteome</keyword>
<dbReference type="GO" id="GO:0003700">
    <property type="term" value="F:DNA-binding transcription factor activity"/>
    <property type="evidence" value="ECO:0007669"/>
    <property type="project" value="InterPro"/>
</dbReference>
<dbReference type="InterPro" id="IPR001034">
    <property type="entry name" value="DeoR_HTH"/>
</dbReference>
<dbReference type="OrthoDB" id="2353732at2"/>
<dbReference type="EMBL" id="QWVS01000015">
    <property type="protein sequence ID" value="RID86520.1"/>
    <property type="molecule type" value="Genomic_DNA"/>
</dbReference>
<reference evidence="1 2" key="1">
    <citation type="submission" date="2018-08" db="EMBL/GenBank/DDBJ databases">
        <title>Bacillus jemisoniae sp. nov., Bacillus chryseoplanitiae sp. nov., Bacillus resnikiae sp. nov., and Bacillus frankliniae sp. nov., isolated from Viking spacecraft and associated surfaces.</title>
        <authorList>
            <person name="Seuylemezian A."/>
            <person name="Vaishampayan P."/>
        </authorList>
    </citation>
    <scope>NUCLEOTIDE SEQUENCE [LARGE SCALE GENOMIC DNA]</scope>
    <source>
        <strain evidence="1 2">MA001</strain>
    </source>
</reference>
<dbReference type="InterPro" id="IPR036390">
    <property type="entry name" value="WH_DNA-bd_sf"/>
</dbReference>
<gene>
    <name evidence="1" type="ORF">D1953_09325</name>
</gene>
<dbReference type="PROSITE" id="PS51000">
    <property type="entry name" value="HTH_DEOR_2"/>
    <property type="match status" value="1"/>
</dbReference>
<comment type="caution">
    <text evidence="1">The sequence shown here is derived from an EMBL/GenBank/DDBJ whole genome shotgun (WGS) entry which is preliminary data.</text>
</comment>
<sequence>MKPSTNRMLTRIKSVYMFINDNGTVSTQEIVEEFGITPRTVQRDLNVLAYNDLVKSPSRGFWTTTNKKVKMSS</sequence>
<proteinExistence type="predicted"/>